<dbReference type="EMBL" id="CAEZUN010000018">
    <property type="protein sequence ID" value="CAB4594150.1"/>
    <property type="molecule type" value="Genomic_DNA"/>
</dbReference>
<evidence type="ECO:0000313" key="4">
    <source>
        <dbReference type="EMBL" id="CAB4805839.1"/>
    </source>
</evidence>
<reference evidence="1" key="1">
    <citation type="submission" date="2020-05" db="EMBL/GenBank/DDBJ databases">
        <authorList>
            <person name="Chiriac C."/>
            <person name="Salcher M."/>
            <person name="Ghai R."/>
            <person name="Kavagutti S V."/>
        </authorList>
    </citation>
    <scope>NUCLEOTIDE SEQUENCE</scope>
</reference>
<organism evidence="1">
    <name type="scientific">freshwater metagenome</name>
    <dbReference type="NCBI Taxonomy" id="449393"/>
    <lineage>
        <taxon>unclassified sequences</taxon>
        <taxon>metagenomes</taxon>
        <taxon>ecological metagenomes</taxon>
    </lineage>
</organism>
<name>A0A6J6AUB2_9ZZZZ</name>
<dbReference type="EMBL" id="CAEZWU010000008">
    <property type="protein sequence ID" value="CAB4658354.1"/>
    <property type="molecule type" value="Genomic_DNA"/>
</dbReference>
<proteinExistence type="predicted"/>
<dbReference type="EMBL" id="CAFAAP010000112">
    <property type="protein sequence ID" value="CAB4805839.1"/>
    <property type="molecule type" value="Genomic_DNA"/>
</dbReference>
<dbReference type="EMBL" id="CAEZSE010000016">
    <property type="protein sequence ID" value="CAB4530412.1"/>
    <property type="molecule type" value="Genomic_DNA"/>
</dbReference>
<dbReference type="AlphaFoldDB" id="A0A6J6AUB2"/>
<evidence type="ECO:0000313" key="1">
    <source>
        <dbReference type="EMBL" id="CAB4530412.1"/>
    </source>
</evidence>
<gene>
    <name evidence="1" type="ORF">UFOPK1353_00190</name>
    <name evidence="2" type="ORF">UFOPK1826_00228</name>
    <name evidence="3" type="ORF">UFOPK2292_00100</name>
    <name evidence="4" type="ORF">UFOPK3026_00807</name>
    <name evidence="5" type="ORF">UFOPK4345_00679</name>
</gene>
<evidence type="ECO:0000313" key="5">
    <source>
        <dbReference type="EMBL" id="CAB5064563.1"/>
    </source>
</evidence>
<accession>A0A6J6AUB2</accession>
<protein>
    <submittedName>
        <fullName evidence="1">Unannotated protein</fullName>
    </submittedName>
</protein>
<sequence length="65" mass="7299">MQISEQNNDEIIQQLKNISETLGDRALTALKEAHASGESKRPDSERKLTQARRAIEKAISHLISE</sequence>
<evidence type="ECO:0000313" key="3">
    <source>
        <dbReference type="EMBL" id="CAB4658354.1"/>
    </source>
</evidence>
<dbReference type="EMBL" id="CAFBQV010000089">
    <property type="protein sequence ID" value="CAB5064563.1"/>
    <property type="molecule type" value="Genomic_DNA"/>
</dbReference>
<evidence type="ECO:0000313" key="2">
    <source>
        <dbReference type="EMBL" id="CAB4594150.1"/>
    </source>
</evidence>